<keyword evidence="5" id="KW-0472">Membrane</keyword>
<dbReference type="SUPFAM" id="SSF53335">
    <property type="entry name" value="S-adenosyl-L-methionine-dependent methyltransferases"/>
    <property type="match status" value="1"/>
</dbReference>
<keyword evidence="3 4" id="KW-0620">Polyamine biosynthesis</keyword>
<sequence length="497" mass="52149">MVVKSHPLWLLVMLQASVSAASLVVEIVAGRMLAPYVGMSLYTWTSIIAVVLAGFSAGHWWGGRLAERDGASALARTGWATLGAALTTGAALWLLGWLAAPVLGALAHPVWGIAALCMAVFFLPSFFAGVPAPVLAKIAVDDSIRPGRALGAMFASGAIGAIAGTLLAGFLSISWLGTALTLALITAVYALAAVLLLAMAQRLSASSVTAVALALALSGAALAAPRPCTVESRYFCLRSVDVSADPQSPVRMMVIDHLTHGISAHDQPLVMFTEHAAMLDALARLRAPRADFTSFFIGGGNYAVPRAFAHRGAGAMSVAEIDPAVTAMAARDFWFDPTTAEVLHQDARRALLERPDRYDIIIGDAFTDVAVPAHLVTREFFELVATRLTANGSYLMNVIDYEGRLDALASLARTLDAVFPSVEIWTSTAPPVPGARVVFVIAAGQAPTNVASFNAPAPGPTTFAAIDPGWIARLISTKGMILTDDFAPIDRLVGRPD</sequence>
<evidence type="ECO:0000256" key="3">
    <source>
        <dbReference type="ARBA" id="ARBA00023115"/>
    </source>
</evidence>
<feature type="transmembrane region" description="Helical" evidence="5">
    <location>
        <begin position="205"/>
        <end position="224"/>
    </location>
</feature>
<dbReference type="Gene3D" id="3.40.50.150">
    <property type="entry name" value="Vaccinia Virus protein VP39"/>
    <property type="match status" value="1"/>
</dbReference>
<dbReference type="GO" id="GO:0006596">
    <property type="term" value="P:polyamine biosynthetic process"/>
    <property type="evidence" value="ECO:0007669"/>
    <property type="project" value="UniProtKB-UniRule"/>
</dbReference>
<evidence type="ECO:0000256" key="2">
    <source>
        <dbReference type="ARBA" id="ARBA00022679"/>
    </source>
</evidence>
<name>A0A5A9ZVI1_9RHOB</name>
<dbReference type="PANTHER" id="PTHR43317">
    <property type="entry name" value="THERMOSPERMINE SYNTHASE ACAULIS5"/>
    <property type="match status" value="1"/>
</dbReference>
<dbReference type="PROSITE" id="PS51006">
    <property type="entry name" value="PABS_2"/>
    <property type="match status" value="1"/>
</dbReference>
<dbReference type="AlphaFoldDB" id="A0A5A9ZVI1"/>
<dbReference type="Proteomes" id="UP000325291">
    <property type="component" value="Unassembled WGS sequence"/>
</dbReference>
<keyword evidence="5" id="KW-0812">Transmembrane</keyword>
<comment type="caution">
    <text evidence="7">The sequence shown here is derived from an EMBL/GenBank/DDBJ whole genome shotgun (WGS) entry which is preliminary data.</text>
</comment>
<feature type="transmembrane region" description="Helical" evidence="5">
    <location>
        <begin position="111"/>
        <end position="136"/>
    </location>
</feature>
<dbReference type="InterPro" id="IPR030374">
    <property type="entry name" value="PABS"/>
</dbReference>
<dbReference type="InterPro" id="IPR029063">
    <property type="entry name" value="SAM-dependent_MTases_sf"/>
</dbReference>
<dbReference type="CDD" id="cd02440">
    <property type="entry name" value="AdoMet_MTases"/>
    <property type="match status" value="1"/>
</dbReference>
<evidence type="ECO:0000313" key="7">
    <source>
        <dbReference type="EMBL" id="KAA0921200.1"/>
    </source>
</evidence>
<gene>
    <name evidence="7" type="ORF">FLO80_02080</name>
</gene>
<dbReference type="InterPro" id="IPR036259">
    <property type="entry name" value="MFS_trans_sf"/>
</dbReference>
<evidence type="ECO:0000256" key="1">
    <source>
        <dbReference type="ARBA" id="ARBA00007867"/>
    </source>
</evidence>
<dbReference type="NCBIfam" id="NF037959">
    <property type="entry name" value="MFS_SpdSyn"/>
    <property type="match status" value="1"/>
</dbReference>
<accession>A0A5A9ZVI1</accession>
<keyword evidence="5" id="KW-1133">Transmembrane helix</keyword>
<feature type="active site" description="Proton acceptor" evidence="4">
    <location>
        <position position="364"/>
    </location>
</feature>
<proteinExistence type="inferred from homology"/>
<dbReference type="SUPFAM" id="SSF103473">
    <property type="entry name" value="MFS general substrate transporter"/>
    <property type="match status" value="1"/>
</dbReference>
<reference evidence="7 8" key="1">
    <citation type="submission" date="2019-07" db="EMBL/GenBank/DDBJ databases">
        <title>Aquicoccus porphyridii gen. nov., sp. nov., isolated from a small marine red alga, Porphyridium marinum.</title>
        <authorList>
            <person name="Liu L."/>
        </authorList>
    </citation>
    <scope>NUCLEOTIDE SEQUENCE [LARGE SCALE GENOMIC DNA]</scope>
    <source>
        <strain evidence="7 8">L1 8-17</strain>
    </source>
</reference>
<evidence type="ECO:0000259" key="6">
    <source>
        <dbReference type="PROSITE" id="PS51006"/>
    </source>
</evidence>
<dbReference type="EMBL" id="VINQ01000001">
    <property type="protein sequence ID" value="KAA0921200.1"/>
    <property type="molecule type" value="Genomic_DNA"/>
</dbReference>
<feature type="transmembrane region" description="Helical" evidence="5">
    <location>
        <begin position="179"/>
        <end position="198"/>
    </location>
</feature>
<keyword evidence="2 4" id="KW-0808">Transferase</keyword>
<evidence type="ECO:0000256" key="4">
    <source>
        <dbReference type="PROSITE-ProRule" id="PRU00354"/>
    </source>
</evidence>
<feature type="transmembrane region" description="Helical" evidence="5">
    <location>
        <begin position="79"/>
        <end position="99"/>
    </location>
</feature>
<keyword evidence="8" id="KW-1185">Reference proteome</keyword>
<feature type="domain" description="PABS" evidence="6">
    <location>
        <begin position="320"/>
        <end position="444"/>
    </location>
</feature>
<organism evidence="7 8">
    <name type="scientific">Aquicoccus porphyridii</name>
    <dbReference type="NCBI Taxonomy" id="1852029"/>
    <lineage>
        <taxon>Bacteria</taxon>
        <taxon>Pseudomonadati</taxon>
        <taxon>Pseudomonadota</taxon>
        <taxon>Alphaproteobacteria</taxon>
        <taxon>Rhodobacterales</taxon>
        <taxon>Paracoccaceae</taxon>
        <taxon>Aquicoccus</taxon>
    </lineage>
</organism>
<dbReference type="GO" id="GO:0010487">
    <property type="term" value="F:thermospermine synthase activity"/>
    <property type="evidence" value="ECO:0007669"/>
    <property type="project" value="TreeGrafter"/>
</dbReference>
<protein>
    <submittedName>
        <fullName evidence="7">Spermidine synthase</fullName>
    </submittedName>
</protein>
<feature type="transmembrane region" description="Helical" evidence="5">
    <location>
        <begin position="148"/>
        <end position="173"/>
    </location>
</feature>
<dbReference type="Pfam" id="PF01564">
    <property type="entry name" value="Spermine_synth"/>
    <property type="match status" value="1"/>
</dbReference>
<feature type="transmembrane region" description="Helical" evidence="5">
    <location>
        <begin position="36"/>
        <end position="58"/>
    </location>
</feature>
<evidence type="ECO:0000313" key="8">
    <source>
        <dbReference type="Proteomes" id="UP000325291"/>
    </source>
</evidence>
<dbReference type="PANTHER" id="PTHR43317:SF1">
    <property type="entry name" value="THERMOSPERMINE SYNTHASE ACAULIS5"/>
    <property type="match status" value="1"/>
</dbReference>
<evidence type="ECO:0000256" key="5">
    <source>
        <dbReference type="SAM" id="Phobius"/>
    </source>
</evidence>
<comment type="similarity">
    <text evidence="1">Belongs to the spermidine/spermine synthase family.</text>
</comment>